<sequence>MYVSQILKKKRVEKGLTQQDLADAIGVSAVAVSKWELGQSKPRKKFHEKLSEILGVNEKVISGSEKITKSDYVEIPYYNVKAAAGHGYENDELYDREVELVPIEALKYAQKSSVFCIKASGDSMVPVFFDGAKLAIDSSKTIVKDGDLYVVSYDGCLRVKVLFKTLNGIRLCSYNSMFKDEEYTHEELTTFRVIGKVIWYSQVIKND</sequence>
<name>A9M4M8_9VIBR</name>
<evidence type="ECO:0000256" key="3">
    <source>
        <dbReference type="ARBA" id="ARBA00023163"/>
    </source>
</evidence>
<dbReference type="Gene3D" id="2.10.109.10">
    <property type="entry name" value="Umud Fragment, subunit A"/>
    <property type="match status" value="1"/>
</dbReference>
<geneLocation type="plasmid" evidence="5">
    <name>p23023</name>
</geneLocation>
<dbReference type="EMBL" id="CP000755">
    <property type="protein sequence ID" value="ABX77020.1"/>
    <property type="molecule type" value="Genomic_DNA"/>
</dbReference>
<evidence type="ECO:0000256" key="2">
    <source>
        <dbReference type="ARBA" id="ARBA00023125"/>
    </source>
</evidence>
<dbReference type="Pfam" id="PF01381">
    <property type="entry name" value="HTH_3"/>
    <property type="match status" value="1"/>
</dbReference>
<dbReference type="RefSeq" id="WP_012219832.1">
    <property type="nucleotide sequence ID" value="NC_010112.1"/>
</dbReference>
<dbReference type="GO" id="GO:0003677">
    <property type="term" value="F:DNA binding"/>
    <property type="evidence" value="ECO:0007669"/>
    <property type="project" value="UniProtKB-KW"/>
</dbReference>
<dbReference type="PANTHER" id="PTHR40661">
    <property type="match status" value="1"/>
</dbReference>
<dbReference type="SUPFAM" id="SSF47413">
    <property type="entry name" value="lambda repressor-like DNA-binding domains"/>
    <property type="match status" value="1"/>
</dbReference>
<dbReference type="InterPro" id="IPR039418">
    <property type="entry name" value="LexA-like"/>
</dbReference>
<dbReference type="InterPro" id="IPR015927">
    <property type="entry name" value="Peptidase_S24_S26A/B/C"/>
</dbReference>
<organism evidence="5">
    <name type="scientific">Vibrio sp. 23023</name>
    <dbReference type="NCBI Taxonomy" id="452803"/>
    <lineage>
        <taxon>Bacteria</taxon>
        <taxon>Pseudomonadati</taxon>
        <taxon>Pseudomonadota</taxon>
        <taxon>Gammaproteobacteria</taxon>
        <taxon>Vibrionales</taxon>
        <taxon>Vibrionaceae</taxon>
        <taxon>Vibrio</taxon>
    </lineage>
</organism>
<dbReference type="SMART" id="SM00530">
    <property type="entry name" value="HTH_XRE"/>
    <property type="match status" value="1"/>
</dbReference>
<accession>A9M4M8</accession>
<keyword evidence="3" id="KW-0804">Transcription</keyword>
<dbReference type="CDD" id="cd00093">
    <property type="entry name" value="HTH_XRE"/>
    <property type="match status" value="1"/>
</dbReference>
<dbReference type="PROSITE" id="PS50943">
    <property type="entry name" value="HTH_CROC1"/>
    <property type="match status" value="1"/>
</dbReference>
<dbReference type="InterPro" id="IPR001387">
    <property type="entry name" value="Cro/C1-type_HTH"/>
</dbReference>
<dbReference type="PANTHER" id="PTHR40661:SF3">
    <property type="entry name" value="FELS-1 PROPHAGE TRANSCRIPTIONAL REGULATOR"/>
    <property type="match status" value="1"/>
</dbReference>
<protein>
    <recommendedName>
        <fullName evidence="4">HTH cro/C1-type domain-containing protein</fullName>
    </recommendedName>
</protein>
<dbReference type="Pfam" id="PF00717">
    <property type="entry name" value="Peptidase_S24"/>
    <property type="match status" value="1"/>
</dbReference>
<reference evidence="5" key="1">
    <citation type="journal article" date="2007" name="Appl. Environ. Microbiol.">
        <title>Sequence characterization and comparative analysis of three plasmids isolated from environmental Vibrio spp.</title>
        <authorList>
            <person name="Hazen T.H."/>
            <person name="Wu D."/>
            <person name="Eisen J.A."/>
            <person name="Sobecky P.A."/>
        </authorList>
    </citation>
    <scope>NUCLEOTIDE SEQUENCE [LARGE SCALE GENOMIC DNA]</scope>
    <source>
        <strain evidence="5">23023</strain>
        <plasmid evidence="5">p23023</plasmid>
    </source>
</reference>
<dbReference type="CDD" id="cd06529">
    <property type="entry name" value="S24_LexA-like"/>
    <property type="match status" value="1"/>
</dbReference>
<feature type="domain" description="HTH cro/C1-type" evidence="4">
    <location>
        <begin position="7"/>
        <end position="61"/>
    </location>
</feature>
<keyword evidence="5" id="KW-0614">Plasmid</keyword>
<keyword evidence="1" id="KW-0805">Transcription regulation</keyword>
<keyword evidence="2" id="KW-0238">DNA-binding</keyword>
<dbReference type="SUPFAM" id="SSF51306">
    <property type="entry name" value="LexA/Signal peptidase"/>
    <property type="match status" value="1"/>
</dbReference>
<gene>
    <name evidence="5" type="ORF">BMSA_0010</name>
</gene>
<dbReference type="AlphaFoldDB" id="A9M4M8"/>
<evidence type="ECO:0000256" key="1">
    <source>
        <dbReference type="ARBA" id="ARBA00023015"/>
    </source>
</evidence>
<evidence type="ECO:0000313" key="5">
    <source>
        <dbReference type="EMBL" id="ABX77020.1"/>
    </source>
</evidence>
<dbReference type="InterPro" id="IPR036286">
    <property type="entry name" value="LexA/Signal_pep-like_sf"/>
</dbReference>
<dbReference type="Gene3D" id="1.10.260.40">
    <property type="entry name" value="lambda repressor-like DNA-binding domains"/>
    <property type="match status" value="1"/>
</dbReference>
<dbReference type="InterPro" id="IPR010982">
    <property type="entry name" value="Lambda_DNA-bd_dom_sf"/>
</dbReference>
<proteinExistence type="predicted"/>
<evidence type="ECO:0000259" key="4">
    <source>
        <dbReference type="PROSITE" id="PS50943"/>
    </source>
</evidence>